<proteinExistence type="inferred from homology"/>
<dbReference type="PANTHER" id="PTHR12961:SF0">
    <property type="entry name" value="CONSERVED OLIGOMERIC GOLGI COMPLEX SUBUNIT 2"/>
    <property type="match status" value="1"/>
</dbReference>
<evidence type="ECO:0000256" key="8">
    <source>
        <dbReference type="ARBA" id="ARBA00031344"/>
    </source>
</evidence>
<dbReference type="Pfam" id="PF06148">
    <property type="entry name" value="COG2_N"/>
    <property type="match status" value="1"/>
</dbReference>
<accession>A0A6J0BUJ6</accession>
<dbReference type="InterPro" id="IPR024602">
    <property type="entry name" value="COG_su2_N"/>
</dbReference>
<dbReference type="AlphaFoldDB" id="A0A6J0BUJ6"/>
<comment type="similarity">
    <text evidence="2">Belongs to the COG2 family.</text>
</comment>
<dbReference type="InterPro" id="IPR009316">
    <property type="entry name" value="COG2"/>
</dbReference>
<gene>
    <name evidence="12" type="primary">LOC107222716</name>
</gene>
<reference evidence="12" key="1">
    <citation type="submission" date="2025-08" db="UniProtKB">
        <authorList>
            <consortium name="RefSeq"/>
        </authorList>
    </citation>
    <scope>IDENTIFICATION</scope>
    <source>
        <tissue evidence="12">Thorax and Abdomen</tissue>
    </source>
</reference>
<evidence type="ECO:0000256" key="3">
    <source>
        <dbReference type="ARBA" id="ARBA00020977"/>
    </source>
</evidence>
<organism evidence="12">
    <name type="scientific">Neodiprion lecontei</name>
    <name type="common">Redheaded pine sawfly</name>
    <dbReference type="NCBI Taxonomy" id="441921"/>
    <lineage>
        <taxon>Eukaryota</taxon>
        <taxon>Metazoa</taxon>
        <taxon>Ecdysozoa</taxon>
        <taxon>Arthropoda</taxon>
        <taxon>Hexapoda</taxon>
        <taxon>Insecta</taxon>
        <taxon>Pterygota</taxon>
        <taxon>Neoptera</taxon>
        <taxon>Endopterygota</taxon>
        <taxon>Hymenoptera</taxon>
        <taxon>Tenthredinoidea</taxon>
        <taxon>Diprionidae</taxon>
        <taxon>Diprioninae</taxon>
        <taxon>Neodiprion</taxon>
    </lineage>
</organism>
<dbReference type="RefSeq" id="XP_015517688.2">
    <property type="nucleotide sequence ID" value="XM_015662202.2"/>
</dbReference>
<dbReference type="GO" id="GO:0017119">
    <property type="term" value="C:Golgi transport complex"/>
    <property type="evidence" value="ECO:0007669"/>
    <property type="project" value="TreeGrafter"/>
</dbReference>
<dbReference type="OrthoDB" id="332281at2759"/>
<evidence type="ECO:0000259" key="10">
    <source>
        <dbReference type="Pfam" id="PF12022"/>
    </source>
</evidence>
<keyword evidence="6" id="KW-0333">Golgi apparatus</keyword>
<evidence type="ECO:0000256" key="5">
    <source>
        <dbReference type="ARBA" id="ARBA00022927"/>
    </source>
</evidence>
<keyword evidence="4" id="KW-0813">Transport</keyword>
<comment type="subcellular location">
    <subcellularLocation>
        <location evidence="1">Golgi apparatus membrane</location>
        <topology evidence="1">Peripheral membrane protein</topology>
    </subcellularLocation>
</comment>
<feature type="domain" description="COG complex component COG2 C-terminal" evidence="10">
    <location>
        <begin position="374"/>
        <end position="677"/>
    </location>
</feature>
<dbReference type="GO" id="GO:0015031">
    <property type="term" value="P:protein transport"/>
    <property type="evidence" value="ECO:0007669"/>
    <property type="project" value="UniProtKB-KW"/>
</dbReference>
<keyword evidence="11" id="KW-1185">Reference proteome</keyword>
<dbReference type="GO" id="GO:0007030">
    <property type="term" value="P:Golgi organization"/>
    <property type="evidence" value="ECO:0007669"/>
    <property type="project" value="InterPro"/>
</dbReference>
<feature type="domain" description="Conserved oligomeric Golgi complex subunit 2 N-terminal" evidence="9">
    <location>
        <begin position="17"/>
        <end position="91"/>
    </location>
</feature>
<name>A0A6J0BUJ6_NEOLC</name>
<dbReference type="FunCoup" id="A0A6J0BUJ6">
    <property type="interactions" value="1995"/>
</dbReference>
<dbReference type="InterPro" id="IPR024603">
    <property type="entry name" value="COG_complex_COG2_C"/>
</dbReference>
<dbReference type="GO" id="GO:0000139">
    <property type="term" value="C:Golgi membrane"/>
    <property type="evidence" value="ECO:0007669"/>
    <property type="project" value="UniProtKB-SubCell"/>
</dbReference>
<evidence type="ECO:0000313" key="12">
    <source>
        <dbReference type="RefSeq" id="XP_015517688.2"/>
    </source>
</evidence>
<dbReference type="GO" id="GO:0006891">
    <property type="term" value="P:intra-Golgi vesicle-mediated transport"/>
    <property type="evidence" value="ECO:0007669"/>
    <property type="project" value="TreeGrafter"/>
</dbReference>
<dbReference type="InParanoid" id="A0A6J0BUJ6"/>
<evidence type="ECO:0000313" key="11">
    <source>
        <dbReference type="Proteomes" id="UP000829291"/>
    </source>
</evidence>
<dbReference type="Pfam" id="PF12022">
    <property type="entry name" value="COG2_C"/>
    <property type="match status" value="1"/>
</dbReference>
<dbReference type="KEGG" id="nlo:107222716"/>
<evidence type="ECO:0000256" key="7">
    <source>
        <dbReference type="ARBA" id="ARBA00023136"/>
    </source>
</evidence>
<evidence type="ECO:0000256" key="4">
    <source>
        <dbReference type="ARBA" id="ARBA00022448"/>
    </source>
</evidence>
<evidence type="ECO:0000256" key="1">
    <source>
        <dbReference type="ARBA" id="ARBA00004395"/>
    </source>
</evidence>
<dbReference type="Proteomes" id="UP000829291">
    <property type="component" value="Chromosome 4"/>
</dbReference>
<evidence type="ECO:0000256" key="2">
    <source>
        <dbReference type="ARBA" id="ARBA00007603"/>
    </source>
</evidence>
<sequence>MPETSEDFMLPKAPKDLSFNENDFNANNFNVDAFLQEHRKKASLETMRDDLGVYLKVLRSAMIELINKDYADFVNLSSNLIGLDKAINNLQVPLGQLREEVMQVRQTLDDMINEVTSTLNERCLIRERKQSLQSLAHVHDSITKLSNILVKKNTANSKDKEQIKLDSDLLERAATEFNQLKFHISRCKTDLTEARIKTCNEIGQSLMSNLDKMFISSIKKKQPELLIRCLRIYVTLDKVSDTENLLRRKLIAPLIENVINEITLQSEPQGLRGIYQRLLSIFDEDLAQLLTITLYPDRMSVKGFNFIVNSFWPEVEERIELHLNLIFAPGNPELFHRRYLETLEFLTKLEEACCTPETLSELKGHALYHRFLGKWNLPVYFQIRFQEIAGTVEAVLCEDISPSMLKENTSAITSNEFTLHPTNVVWESLMKTWADGIFLPKLLQRFWKLSLQIISRYQTWCKVAVTQSWPDAAKSTTSNIIETAHPPRLQFLVFLYTDIEKLMKNMPSFLEVVCSKITSTNSTLKKIFEDCSAESEKNLQSTLPLITDEIMKELMSQSAIHLKQVSDIPRLFRRTNREVPTKPCTYVSHVIEPLTNFYMEYNSAIPGLVTKLLESTVSLVSEQYLLSVTDVLTSVQKTEESLRRLKKIRDKSTGISSSEGKGIGDDEKIRIQLEIDVQNFYQMIGNLGIIGTNVSNLKQLLQVVQEALTSRNETR</sequence>
<protein>
    <recommendedName>
        <fullName evidence="3">Conserved oligomeric Golgi complex subunit 2</fullName>
    </recommendedName>
    <alternativeName>
        <fullName evidence="8">Component of oligomeric Golgi complex 2</fullName>
    </alternativeName>
</protein>
<keyword evidence="7" id="KW-0472">Membrane</keyword>
<dbReference type="PANTHER" id="PTHR12961">
    <property type="entry name" value="CONSERVED OLIGOMERIC GOLGI COMPLEX COMPONENT 2"/>
    <property type="match status" value="1"/>
</dbReference>
<dbReference type="GeneID" id="107222716"/>
<keyword evidence="5" id="KW-0653">Protein transport</keyword>
<evidence type="ECO:0000256" key="6">
    <source>
        <dbReference type="ARBA" id="ARBA00023034"/>
    </source>
</evidence>
<evidence type="ECO:0000259" key="9">
    <source>
        <dbReference type="Pfam" id="PF06148"/>
    </source>
</evidence>